<protein>
    <submittedName>
        <fullName evidence="1">Uncharacterized protein</fullName>
    </submittedName>
</protein>
<comment type="caution">
    <text evidence="1">The sequence shown here is derived from an EMBL/GenBank/DDBJ whole genome shotgun (WGS) entry which is preliminary data.</text>
</comment>
<sequence length="69" mass="7876">MMASFGEEWLNRFHWSLVPSSMARRPTVRVDQPLAAALATIEVTLNSIVPVPRQPWMAPYLRLPRVCDV</sequence>
<keyword evidence="2" id="KW-1185">Reference proteome</keyword>
<evidence type="ECO:0000313" key="1">
    <source>
        <dbReference type="EMBL" id="RNL98003.1"/>
    </source>
</evidence>
<name>A0ABX9WDX7_9ACTN</name>
<reference evidence="1 2" key="1">
    <citation type="submission" date="2018-11" db="EMBL/GenBank/DDBJ databases">
        <title>Micromonospora sp. PPF5-17, a new actinomycetes isolated from a hot spring soil.</title>
        <authorList>
            <person name="Thawai C."/>
        </authorList>
    </citation>
    <scope>NUCLEOTIDE SEQUENCE [LARGE SCALE GENOMIC DNA]</scope>
    <source>
        <strain evidence="1 2">PPF5-17</strain>
    </source>
</reference>
<gene>
    <name evidence="1" type="ORF">EFE23_16520</name>
</gene>
<dbReference type="EMBL" id="RJLN01000044">
    <property type="protein sequence ID" value="RNL98003.1"/>
    <property type="molecule type" value="Genomic_DNA"/>
</dbReference>
<dbReference type="Proteomes" id="UP000280698">
    <property type="component" value="Unassembled WGS sequence"/>
</dbReference>
<evidence type="ECO:0000313" key="2">
    <source>
        <dbReference type="Proteomes" id="UP000280698"/>
    </source>
</evidence>
<proteinExistence type="predicted"/>
<organism evidence="1 2">
    <name type="scientific">Micromonospora solifontis</name>
    <dbReference type="NCBI Taxonomy" id="2487138"/>
    <lineage>
        <taxon>Bacteria</taxon>
        <taxon>Bacillati</taxon>
        <taxon>Actinomycetota</taxon>
        <taxon>Actinomycetes</taxon>
        <taxon>Micromonosporales</taxon>
        <taxon>Micromonosporaceae</taxon>
        <taxon>Micromonospora</taxon>
    </lineage>
</organism>
<accession>A0ABX9WDX7</accession>